<dbReference type="GO" id="GO:0043565">
    <property type="term" value="F:sequence-specific DNA binding"/>
    <property type="evidence" value="ECO:0007669"/>
    <property type="project" value="InterPro"/>
</dbReference>
<dbReference type="GO" id="GO:0003700">
    <property type="term" value="F:DNA-binding transcription factor activity"/>
    <property type="evidence" value="ECO:0007669"/>
    <property type="project" value="InterPro"/>
</dbReference>
<evidence type="ECO:0000313" key="6">
    <source>
        <dbReference type="Proteomes" id="UP000190460"/>
    </source>
</evidence>
<dbReference type="SUPFAM" id="SSF52317">
    <property type="entry name" value="Class I glutamine amidotransferase-like"/>
    <property type="match status" value="1"/>
</dbReference>
<keyword evidence="1" id="KW-0805">Transcription regulation</keyword>
<dbReference type="PROSITE" id="PS01124">
    <property type="entry name" value="HTH_ARAC_FAMILY_2"/>
    <property type="match status" value="1"/>
</dbReference>
<dbReference type="Pfam" id="PF12833">
    <property type="entry name" value="HTH_18"/>
    <property type="match status" value="1"/>
</dbReference>
<dbReference type="InterPro" id="IPR009057">
    <property type="entry name" value="Homeodomain-like_sf"/>
</dbReference>
<keyword evidence="6" id="KW-1185">Reference proteome</keyword>
<dbReference type="STRING" id="92487.SAMN02745130_03076"/>
<evidence type="ECO:0000259" key="4">
    <source>
        <dbReference type="PROSITE" id="PS01124"/>
    </source>
</evidence>
<dbReference type="InterPro" id="IPR029062">
    <property type="entry name" value="Class_I_gatase-like"/>
</dbReference>
<dbReference type="PANTHER" id="PTHR43130:SF3">
    <property type="entry name" value="HTH-TYPE TRANSCRIPTIONAL REGULATOR RV1931C"/>
    <property type="match status" value="1"/>
</dbReference>
<gene>
    <name evidence="5" type="ORF">SAMN02745130_03076</name>
</gene>
<protein>
    <submittedName>
        <fullName evidence="5">Transcriptional regulator GlxA family, contains an amidase domain and an AraC-type DNA-binding HTH domain</fullName>
    </submittedName>
</protein>
<dbReference type="InterPro" id="IPR002818">
    <property type="entry name" value="DJ-1/PfpI"/>
</dbReference>
<dbReference type="InterPro" id="IPR018060">
    <property type="entry name" value="HTH_AraC"/>
</dbReference>
<dbReference type="InterPro" id="IPR018062">
    <property type="entry name" value="HTH_AraC-typ_CS"/>
</dbReference>
<dbReference type="EMBL" id="FUYB01000018">
    <property type="protein sequence ID" value="SKA89704.1"/>
    <property type="molecule type" value="Genomic_DNA"/>
</dbReference>
<keyword evidence="3" id="KW-0804">Transcription</keyword>
<reference evidence="5 6" key="1">
    <citation type="submission" date="2017-02" db="EMBL/GenBank/DDBJ databases">
        <authorList>
            <person name="Peterson S.W."/>
        </authorList>
    </citation>
    <scope>NUCLEOTIDE SEQUENCE [LARGE SCALE GENOMIC DNA]</scope>
    <source>
        <strain evidence="5 6">ATCC 49788</strain>
    </source>
</reference>
<dbReference type="AlphaFoldDB" id="A0A1T4XJL9"/>
<dbReference type="Proteomes" id="UP000190460">
    <property type="component" value="Unassembled WGS sequence"/>
</dbReference>
<dbReference type="InterPro" id="IPR052158">
    <property type="entry name" value="INH-QAR"/>
</dbReference>
<dbReference type="Pfam" id="PF01965">
    <property type="entry name" value="DJ-1_PfpI"/>
    <property type="match status" value="1"/>
</dbReference>
<evidence type="ECO:0000313" key="5">
    <source>
        <dbReference type="EMBL" id="SKA89704.1"/>
    </source>
</evidence>
<keyword evidence="2 5" id="KW-0238">DNA-binding</keyword>
<dbReference type="SMART" id="SM00342">
    <property type="entry name" value="HTH_ARAC"/>
    <property type="match status" value="1"/>
</dbReference>
<proteinExistence type="predicted"/>
<dbReference type="Gene3D" id="3.40.50.880">
    <property type="match status" value="1"/>
</dbReference>
<dbReference type="PANTHER" id="PTHR43130">
    <property type="entry name" value="ARAC-FAMILY TRANSCRIPTIONAL REGULATOR"/>
    <property type="match status" value="1"/>
</dbReference>
<dbReference type="Gene3D" id="1.10.10.60">
    <property type="entry name" value="Homeodomain-like"/>
    <property type="match status" value="1"/>
</dbReference>
<evidence type="ECO:0000256" key="1">
    <source>
        <dbReference type="ARBA" id="ARBA00023015"/>
    </source>
</evidence>
<feature type="domain" description="HTH araC/xylS-type" evidence="4">
    <location>
        <begin position="222"/>
        <end position="320"/>
    </location>
</feature>
<evidence type="ECO:0000256" key="3">
    <source>
        <dbReference type="ARBA" id="ARBA00023163"/>
    </source>
</evidence>
<dbReference type="PROSITE" id="PS00041">
    <property type="entry name" value="HTH_ARAC_FAMILY_1"/>
    <property type="match status" value="1"/>
</dbReference>
<accession>A0A1T4XJL9</accession>
<name>A0A1T4XJL9_9GAMM</name>
<dbReference type="SUPFAM" id="SSF46689">
    <property type="entry name" value="Homeodomain-like"/>
    <property type="match status" value="2"/>
</dbReference>
<sequence>MDLFTRSNAPLKITLLLAADSSLMSLASVLDVMRGANRMAQSKLFDWQIITPHDQAVQLTCGLSIQPDVAFNPQLQGDILIILAGFHHEQHFDKALLRQLKNIIPRFHWIGGIESGSWALARLGLLDGHQATTHWEDLEDFALKHPSIQVKPDRFVIDAPTFTSGGASPSFDFMLHLIRCRYGQQLALEVASIFIYDPIHTRHDAQSLVCLGLLETQEPRVAKAIRLMAEHLEDPLSIRQIAQELALSVRMLEYLFREQLNATPAQYYLHLRLHNARRLVTDTGLSIQEIALRTGFSSLAVLSRCFRDTYQFSPAHYRHRFKQGINHTA</sequence>
<dbReference type="OrthoDB" id="9803764at2"/>
<dbReference type="RefSeq" id="WP_078923525.1">
    <property type="nucleotide sequence ID" value="NZ_FUYB01000018.1"/>
</dbReference>
<evidence type="ECO:0000256" key="2">
    <source>
        <dbReference type="ARBA" id="ARBA00023125"/>
    </source>
</evidence>
<dbReference type="CDD" id="cd03136">
    <property type="entry name" value="GATase1_AraC_ArgR_like"/>
    <property type="match status" value="1"/>
</dbReference>
<organism evidence="5 6">
    <name type="scientific">Thiothrix eikelboomii</name>
    <dbReference type="NCBI Taxonomy" id="92487"/>
    <lineage>
        <taxon>Bacteria</taxon>
        <taxon>Pseudomonadati</taxon>
        <taxon>Pseudomonadota</taxon>
        <taxon>Gammaproteobacteria</taxon>
        <taxon>Thiotrichales</taxon>
        <taxon>Thiotrichaceae</taxon>
        <taxon>Thiothrix</taxon>
    </lineage>
</organism>